<dbReference type="InterPro" id="IPR013830">
    <property type="entry name" value="SGNH_hydro"/>
</dbReference>
<dbReference type="InterPro" id="IPR045136">
    <property type="entry name" value="Iah1-like"/>
</dbReference>
<dbReference type="AlphaFoldDB" id="A0A9W8LYE2"/>
<evidence type="ECO:0000259" key="1">
    <source>
        <dbReference type="Pfam" id="PF13472"/>
    </source>
</evidence>
<dbReference type="OrthoDB" id="671439at2759"/>
<reference evidence="2" key="1">
    <citation type="submission" date="2022-07" db="EMBL/GenBank/DDBJ databases">
        <title>Phylogenomic reconstructions and comparative analyses of Kickxellomycotina fungi.</title>
        <authorList>
            <person name="Reynolds N.K."/>
            <person name="Stajich J.E."/>
            <person name="Barry K."/>
            <person name="Grigoriev I.V."/>
            <person name="Crous P."/>
            <person name="Smith M.E."/>
        </authorList>
    </citation>
    <scope>NUCLEOTIDE SEQUENCE</scope>
    <source>
        <strain evidence="2">NRRL 1566</strain>
    </source>
</reference>
<dbReference type="EMBL" id="JANBUW010000045">
    <property type="protein sequence ID" value="KAJ2850075.1"/>
    <property type="molecule type" value="Genomic_DNA"/>
</dbReference>
<keyword evidence="3" id="KW-1185">Reference proteome</keyword>
<evidence type="ECO:0000313" key="2">
    <source>
        <dbReference type="EMBL" id="KAJ2850075.1"/>
    </source>
</evidence>
<dbReference type="SUPFAM" id="SSF52266">
    <property type="entry name" value="SGNH hydrolase"/>
    <property type="match status" value="1"/>
</dbReference>
<comment type="caution">
    <text evidence="2">The sequence shown here is derived from an EMBL/GenBank/DDBJ whole genome shotgun (WGS) entry which is preliminary data.</text>
</comment>
<dbReference type="PANTHER" id="PTHR14209:SF19">
    <property type="entry name" value="ISOAMYL ACETATE-HYDROLYZING ESTERASE 1 HOMOLOG"/>
    <property type="match status" value="1"/>
</dbReference>
<dbReference type="PANTHER" id="PTHR14209">
    <property type="entry name" value="ISOAMYL ACETATE-HYDROLYZING ESTERASE 1"/>
    <property type="match status" value="1"/>
</dbReference>
<gene>
    <name evidence="2" type="primary">IAH1_4</name>
    <name evidence="2" type="ORF">IWW36_002180</name>
</gene>
<organism evidence="2 3">
    <name type="scientific">Coemansia brasiliensis</name>
    <dbReference type="NCBI Taxonomy" id="2650707"/>
    <lineage>
        <taxon>Eukaryota</taxon>
        <taxon>Fungi</taxon>
        <taxon>Fungi incertae sedis</taxon>
        <taxon>Zoopagomycota</taxon>
        <taxon>Kickxellomycotina</taxon>
        <taxon>Kickxellomycetes</taxon>
        <taxon>Kickxellales</taxon>
        <taxon>Kickxellaceae</taxon>
        <taxon>Coemansia</taxon>
    </lineage>
</organism>
<dbReference type="Proteomes" id="UP001139887">
    <property type="component" value="Unassembled WGS sequence"/>
</dbReference>
<accession>A0A9W8LYE2</accession>
<protein>
    <submittedName>
        <fullName evidence="2">Isoamyl acetate-hydrolyzing esterase</fullName>
    </submittedName>
</protein>
<name>A0A9W8LYE2_9FUNG</name>
<sequence>MCQSSSDYSFYDTILIFGDSITQYGNNPERGGYVTRLANLFQRHMDVINRGFATLNSSSALVLAKDVLPITQTLPSYEQVPSAFFKQRVHGNIDSMWPARDSIFPTRSKGTMQLFILFFGTNDAQVLSQKGSTPIDKYHANMHSIISLLQNPQSNYYSPNTRILVITPPPVGERMVQAKLLKANQPTPFLNRRTAKYAEVAKQVAREARVPYVDLFTEIQIRVEKEQAKEGSSSKYEGYENYLYDGVHLDYNGNTLLYDLICKAIRSNWPELFPQKLPP</sequence>
<feature type="domain" description="SGNH hydrolase-type esterase" evidence="1">
    <location>
        <begin position="16"/>
        <end position="253"/>
    </location>
</feature>
<dbReference type="Pfam" id="PF13472">
    <property type="entry name" value="Lipase_GDSL_2"/>
    <property type="match status" value="1"/>
</dbReference>
<dbReference type="InterPro" id="IPR036514">
    <property type="entry name" value="SGNH_hydro_sf"/>
</dbReference>
<proteinExistence type="predicted"/>
<evidence type="ECO:0000313" key="3">
    <source>
        <dbReference type="Proteomes" id="UP001139887"/>
    </source>
</evidence>
<dbReference type="Gene3D" id="3.40.50.1110">
    <property type="entry name" value="SGNH hydrolase"/>
    <property type="match status" value="1"/>
</dbReference>